<evidence type="ECO:0000313" key="2">
    <source>
        <dbReference type="EMBL" id="KAK4780066.1"/>
    </source>
</evidence>
<accession>A0AAN7LGJ4</accession>
<gene>
    <name evidence="2" type="ORF">SAY87_016172</name>
</gene>
<feature type="compositionally biased region" description="Basic and acidic residues" evidence="1">
    <location>
        <begin position="48"/>
        <end position="65"/>
    </location>
</feature>
<organism evidence="2 3">
    <name type="scientific">Trapa incisa</name>
    <dbReference type="NCBI Taxonomy" id="236973"/>
    <lineage>
        <taxon>Eukaryota</taxon>
        <taxon>Viridiplantae</taxon>
        <taxon>Streptophyta</taxon>
        <taxon>Embryophyta</taxon>
        <taxon>Tracheophyta</taxon>
        <taxon>Spermatophyta</taxon>
        <taxon>Magnoliopsida</taxon>
        <taxon>eudicotyledons</taxon>
        <taxon>Gunneridae</taxon>
        <taxon>Pentapetalae</taxon>
        <taxon>rosids</taxon>
        <taxon>malvids</taxon>
        <taxon>Myrtales</taxon>
        <taxon>Lythraceae</taxon>
        <taxon>Trapa</taxon>
    </lineage>
</organism>
<dbReference type="EMBL" id="JAXIOK010000001">
    <property type="protein sequence ID" value="KAK4780066.1"/>
    <property type="molecule type" value="Genomic_DNA"/>
</dbReference>
<sequence length="125" mass="14087">MRFVLCKFHCPSFICFCNSSPHINTPGSLKPENAPHNPSTAVSDSSESSDKLPAEVKNETSHENPEQSQIDADICIKSSLKKKVPKEAKEAKEKKKKKVQWMDFTGKDLVEIKEFDSWWVNSSSC</sequence>
<evidence type="ECO:0000256" key="1">
    <source>
        <dbReference type="SAM" id="MobiDB-lite"/>
    </source>
</evidence>
<reference evidence="2 3" key="1">
    <citation type="journal article" date="2023" name="Hortic Res">
        <title>Pangenome of water caltrop reveals structural variations and asymmetric subgenome divergence after allopolyploidization.</title>
        <authorList>
            <person name="Zhang X."/>
            <person name="Chen Y."/>
            <person name="Wang L."/>
            <person name="Yuan Y."/>
            <person name="Fang M."/>
            <person name="Shi L."/>
            <person name="Lu R."/>
            <person name="Comes H.P."/>
            <person name="Ma Y."/>
            <person name="Chen Y."/>
            <person name="Huang G."/>
            <person name="Zhou Y."/>
            <person name="Zheng Z."/>
            <person name="Qiu Y."/>
        </authorList>
    </citation>
    <scope>NUCLEOTIDE SEQUENCE [LARGE SCALE GENOMIC DNA]</scope>
    <source>
        <tissue evidence="2">Roots</tissue>
    </source>
</reference>
<dbReference type="Proteomes" id="UP001345219">
    <property type="component" value="Chromosome 13"/>
</dbReference>
<name>A0AAN7LGJ4_9MYRT</name>
<proteinExistence type="predicted"/>
<dbReference type="AlphaFoldDB" id="A0AAN7LGJ4"/>
<protein>
    <submittedName>
        <fullName evidence="2">Uncharacterized protein</fullName>
    </submittedName>
</protein>
<dbReference type="PANTHER" id="PTHR33401:SF19">
    <property type="entry name" value="(RAPE) HYPOTHETICAL PROTEIN"/>
    <property type="match status" value="1"/>
</dbReference>
<evidence type="ECO:0000313" key="3">
    <source>
        <dbReference type="Proteomes" id="UP001345219"/>
    </source>
</evidence>
<dbReference type="PANTHER" id="PTHR33401">
    <property type="entry name" value="LIGHT-HARVESTING COMPLEX-LIKE PROTEIN OHP2, CHLOROPLASTIC"/>
    <property type="match status" value="1"/>
</dbReference>
<comment type="caution">
    <text evidence="2">The sequence shown here is derived from an EMBL/GenBank/DDBJ whole genome shotgun (WGS) entry which is preliminary data.</text>
</comment>
<keyword evidence="3" id="KW-1185">Reference proteome</keyword>
<feature type="region of interest" description="Disordered" evidence="1">
    <location>
        <begin position="26"/>
        <end position="73"/>
    </location>
</feature>